<sequence>MKGIIKILTIVEHRKREPDKFFALNRMTSNVISVNFS</sequence>
<gene>
    <name evidence="1" type="ORF">U27_05395</name>
</gene>
<evidence type="ECO:0000313" key="2">
    <source>
        <dbReference type="Proteomes" id="UP000030661"/>
    </source>
</evidence>
<keyword evidence="2" id="KW-1185">Reference proteome</keyword>
<proteinExistence type="predicted"/>
<dbReference type="AlphaFoldDB" id="A0A081C1G6"/>
<dbReference type="HOGENOM" id="CLU_3340542_0_0_0"/>
<name>A0A081C1G6_VECG1</name>
<dbReference type="STRING" id="1499967.U27_05395"/>
<organism evidence="1">
    <name type="scientific">Vecturithrix granuli</name>
    <dbReference type="NCBI Taxonomy" id="1499967"/>
    <lineage>
        <taxon>Bacteria</taxon>
        <taxon>Candidatus Moduliflexota</taxon>
        <taxon>Candidatus Vecturitrichia</taxon>
        <taxon>Candidatus Vecturitrichales</taxon>
        <taxon>Candidatus Vecturitrichaceae</taxon>
        <taxon>Candidatus Vecturithrix</taxon>
    </lineage>
</organism>
<dbReference type="Proteomes" id="UP000030661">
    <property type="component" value="Unassembled WGS sequence"/>
</dbReference>
<dbReference type="EMBL" id="DF820467">
    <property type="protein sequence ID" value="GAK58421.1"/>
    <property type="molecule type" value="Genomic_DNA"/>
</dbReference>
<reference evidence="1" key="1">
    <citation type="journal article" date="2015" name="PeerJ">
        <title>First genomic representation of candidate bacterial phylum KSB3 points to enhanced environmental sensing as a trigger of wastewater bulking.</title>
        <authorList>
            <person name="Sekiguchi Y."/>
            <person name="Ohashi A."/>
            <person name="Parks D.H."/>
            <person name="Yamauchi T."/>
            <person name="Tyson G.W."/>
            <person name="Hugenholtz P."/>
        </authorList>
    </citation>
    <scope>NUCLEOTIDE SEQUENCE [LARGE SCALE GENOMIC DNA]</scope>
</reference>
<protein>
    <submittedName>
        <fullName evidence="1">Uncharacterized protein</fullName>
    </submittedName>
</protein>
<accession>A0A081C1G6</accession>
<evidence type="ECO:0000313" key="1">
    <source>
        <dbReference type="EMBL" id="GAK58421.1"/>
    </source>
</evidence>